<evidence type="ECO:0000313" key="3">
    <source>
        <dbReference type="EMBL" id="KAG6510074.1"/>
    </source>
</evidence>
<feature type="domain" description="J" evidence="2">
    <location>
        <begin position="70"/>
        <end position="137"/>
    </location>
</feature>
<dbReference type="PROSITE" id="PS00636">
    <property type="entry name" value="DNAJ_1"/>
    <property type="match status" value="1"/>
</dbReference>
<organism evidence="3 4">
    <name type="scientific">Zingiber officinale</name>
    <name type="common">Ginger</name>
    <name type="synonym">Amomum zingiber</name>
    <dbReference type="NCBI Taxonomy" id="94328"/>
    <lineage>
        <taxon>Eukaryota</taxon>
        <taxon>Viridiplantae</taxon>
        <taxon>Streptophyta</taxon>
        <taxon>Embryophyta</taxon>
        <taxon>Tracheophyta</taxon>
        <taxon>Spermatophyta</taxon>
        <taxon>Magnoliopsida</taxon>
        <taxon>Liliopsida</taxon>
        <taxon>Zingiberales</taxon>
        <taxon>Zingiberaceae</taxon>
        <taxon>Zingiber</taxon>
    </lineage>
</organism>
<protein>
    <recommendedName>
        <fullName evidence="2">J domain-containing protein</fullName>
    </recommendedName>
</protein>
<feature type="chain" id="PRO_5035261362" description="J domain-containing protein" evidence="1">
    <location>
        <begin position="22"/>
        <end position="172"/>
    </location>
</feature>
<proteinExistence type="predicted"/>
<dbReference type="EMBL" id="JACMSC010000008">
    <property type="protein sequence ID" value="KAG6510074.1"/>
    <property type="molecule type" value="Genomic_DNA"/>
</dbReference>
<evidence type="ECO:0000259" key="2">
    <source>
        <dbReference type="PROSITE" id="PS50076"/>
    </source>
</evidence>
<dbReference type="Pfam" id="PF00226">
    <property type="entry name" value="DnaJ"/>
    <property type="match status" value="1"/>
</dbReference>
<dbReference type="Proteomes" id="UP000734854">
    <property type="component" value="Unassembled WGS sequence"/>
</dbReference>
<dbReference type="GO" id="GO:0005783">
    <property type="term" value="C:endoplasmic reticulum"/>
    <property type="evidence" value="ECO:0007669"/>
    <property type="project" value="UniProtKB-ARBA"/>
</dbReference>
<feature type="signal peptide" evidence="1">
    <location>
        <begin position="1"/>
        <end position="21"/>
    </location>
</feature>
<dbReference type="InterPro" id="IPR036869">
    <property type="entry name" value="J_dom_sf"/>
</dbReference>
<dbReference type="InterPro" id="IPR018253">
    <property type="entry name" value="DnaJ_domain_CS"/>
</dbReference>
<name>A0A8J5L8R6_ZINOF</name>
<dbReference type="PANTHER" id="PTHR44240:SF10">
    <property type="entry name" value="J DOMAIN-CONTAINING PROTEIN"/>
    <property type="match status" value="1"/>
</dbReference>
<dbReference type="Gene3D" id="1.10.287.110">
    <property type="entry name" value="DnaJ domain"/>
    <property type="match status" value="1"/>
</dbReference>
<dbReference type="PANTHER" id="PTHR44240">
    <property type="entry name" value="DNAJ DOMAIN (PROKARYOTIC HEAT SHOCK PROTEIN)-RELATED"/>
    <property type="match status" value="1"/>
</dbReference>
<accession>A0A8J5L8R6</accession>
<evidence type="ECO:0000313" key="4">
    <source>
        <dbReference type="Proteomes" id="UP000734854"/>
    </source>
</evidence>
<sequence>MGRTLALLFHAIACAMSLASSQFLGHRLALPPRSSAACFSPSSPISTRSLDVCASYSAGTATIASPFSSSLYDVLGVPPTASTPEIKAAYRRLALKCHPDVVATGRRGASADEFMRVQTAYATLSDSERRADYDRRITDSAAIHVFSPRQAYARSTSFPGYSRRTWETDQCW</sequence>
<evidence type="ECO:0000256" key="1">
    <source>
        <dbReference type="SAM" id="SignalP"/>
    </source>
</evidence>
<dbReference type="PRINTS" id="PR00625">
    <property type="entry name" value="JDOMAIN"/>
</dbReference>
<reference evidence="3 4" key="1">
    <citation type="submission" date="2020-08" db="EMBL/GenBank/DDBJ databases">
        <title>Plant Genome Project.</title>
        <authorList>
            <person name="Zhang R.-G."/>
        </authorList>
    </citation>
    <scope>NUCLEOTIDE SEQUENCE [LARGE SCALE GENOMIC DNA]</scope>
    <source>
        <tissue evidence="3">Rhizome</tissue>
    </source>
</reference>
<keyword evidence="4" id="KW-1185">Reference proteome</keyword>
<gene>
    <name evidence="3" type="ORF">ZIOFF_028082</name>
</gene>
<dbReference type="SMART" id="SM00271">
    <property type="entry name" value="DnaJ"/>
    <property type="match status" value="1"/>
</dbReference>
<comment type="caution">
    <text evidence="3">The sequence shown here is derived from an EMBL/GenBank/DDBJ whole genome shotgun (WGS) entry which is preliminary data.</text>
</comment>
<dbReference type="InterPro" id="IPR001623">
    <property type="entry name" value="DnaJ_domain"/>
</dbReference>
<keyword evidence="1" id="KW-0732">Signal</keyword>
<dbReference type="CDD" id="cd06257">
    <property type="entry name" value="DnaJ"/>
    <property type="match status" value="1"/>
</dbReference>
<dbReference type="PROSITE" id="PS50076">
    <property type="entry name" value="DNAJ_2"/>
    <property type="match status" value="1"/>
</dbReference>
<dbReference type="InterPro" id="IPR052276">
    <property type="entry name" value="Diphthamide-biosynth_chaperone"/>
</dbReference>
<dbReference type="SUPFAM" id="SSF46565">
    <property type="entry name" value="Chaperone J-domain"/>
    <property type="match status" value="1"/>
</dbReference>
<dbReference type="AlphaFoldDB" id="A0A8J5L8R6"/>